<dbReference type="GO" id="GO:0006935">
    <property type="term" value="P:chemotaxis"/>
    <property type="evidence" value="ECO:0007669"/>
    <property type="project" value="InterPro"/>
</dbReference>
<dbReference type="InterPro" id="IPR002545">
    <property type="entry name" value="CheW-lke_dom"/>
</dbReference>
<comment type="subcellular location">
    <subcellularLocation>
        <location evidence="1">Cytoplasm</location>
    </subcellularLocation>
</comment>
<dbReference type="GO" id="GO:0005829">
    <property type="term" value="C:cytosol"/>
    <property type="evidence" value="ECO:0007669"/>
    <property type="project" value="TreeGrafter"/>
</dbReference>
<dbReference type="Gene3D" id="2.30.30.40">
    <property type="entry name" value="SH3 Domains"/>
    <property type="match status" value="1"/>
</dbReference>
<name>A0AA37ICG0_9BURK</name>
<gene>
    <name evidence="5" type="ORF">CBA19CS42_18745</name>
</gene>
<dbReference type="SUPFAM" id="SSF50341">
    <property type="entry name" value="CheW-like"/>
    <property type="match status" value="1"/>
</dbReference>
<dbReference type="Gene3D" id="2.40.50.180">
    <property type="entry name" value="CheA-289, Domain 4"/>
    <property type="match status" value="1"/>
</dbReference>
<dbReference type="EMBL" id="BPUS01000007">
    <property type="protein sequence ID" value="GJH26587.1"/>
    <property type="molecule type" value="Genomic_DNA"/>
</dbReference>
<evidence type="ECO:0000313" key="6">
    <source>
        <dbReference type="Proteomes" id="UP001055111"/>
    </source>
</evidence>
<dbReference type="InterPro" id="IPR039315">
    <property type="entry name" value="CheW"/>
</dbReference>
<dbReference type="PANTHER" id="PTHR22617:SF45">
    <property type="entry name" value="CHEMOTAXIS PROTEIN CHEW"/>
    <property type="match status" value="1"/>
</dbReference>
<dbReference type="InterPro" id="IPR036061">
    <property type="entry name" value="CheW-like_dom_sf"/>
</dbReference>
<evidence type="ECO:0000313" key="5">
    <source>
        <dbReference type="EMBL" id="GJH26587.1"/>
    </source>
</evidence>
<reference evidence="5" key="1">
    <citation type="submission" date="2022-09" db="EMBL/GenBank/DDBJ databases">
        <title>Isolation and characterization of 3-chlorobenzoate degrading bacteria from soils in Shizuoka.</title>
        <authorList>
            <person name="Ifat A."/>
            <person name="Ogawa N."/>
            <person name="Kimbara K."/>
            <person name="Moriuchi R."/>
            <person name="Dohra H."/>
            <person name="Shintani M."/>
        </authorList>
    </citation>
    <scope>NUCLEOTIDE SEQUENCE</scope>
    <source>
        <strain evidence="5">19CS4-2</strain>
    </source>
</reference>
<dbReference type="SMART" id="SM00260">
    <property type="entry name" value="CheW"/>
    <property type="match status" value="1"/>
</dbReference>
<evidence type="ECO:0000256" key="3">
    <source>
        <dbReference type="ARBA" id="ARBA00022490"/>
    </source>
</evidence>
<accession>A0AA37ICG0</accession>
<dbReference type="RefSeq" id="WP_238213219.1">
    <property type="nucleotide sequence ID" value="NZ_BPUS01000007.1"/>
</dbReference>
<proteinExistence type="predicted"/>
<organism evidence="5 6">
    <name type="scientific">Caballeronia novacaledonica</name>
    <dbReference type="NCBI Taxonomy" id="1544861"/>
    <lineage>
        <taxon>Bacteria</taxon>
        <taxon>Pseudomonadati</taxon>
        <taxon>Pseudomonadota</taxon>
        <taxon>Betaproteobacteria</taxon>
        <taxon>Burkholderiales</taxon>
        <taxon>Burkholderiaceae</taxon>
        <taxon>Caballeronia</taxon>
    </lineage>
</organism>
<dbReference type="PROSITE" id="PS50851">
    <property type="entry name" value="CHEW"/>
    <property type="match status" value="1"/>
</dbReference>
<dbReference type="Pfam" id="PF01584">
    <property type="entry name" value="CheW"/>
    <property type="match status" value="1"/>
</dbReference>
<protein>
    <recommendedName>
        <fullName evidence="2">Chemotaxis protein CheW</fullName>
    </recommendedName>
</protein>
<keyword evidence="3" id="KW-0963">Cytoplasm</keyword>
<sequence>MNARDINITMDIDDCWNRIGVRGDASCPKLERHVHCRNCPVHDEAASRVLDRVEARTSIEQTSAASSNETRSVGQKDTLSCLVFRIGGEWLGLPTTVCAQVAQLRPVHSLPHRRNRAVLGLVNVRGRLIVCASLARLFDIEERVVKDASHNQALDARELGRLLVIQRAQGRDHRANGDHEGPIAFPVDAVDGVHRFTSAELQPVPATLAQRLSSHAHAVAAFKDSTVGLLDADRLIDSMNRSLT</sequence>
<dbReference type="PANTHER" id="PTHR22617">
    <property type="entry name" value="CHEMOTAXIS SENSOR HISTIDINE KINASE-RELATED"/>
    <property type="match status" value="1"/>
</dbReference>
<dbReference type="Proteomes" id="UP001055111">
    <property type="component" value="Unassembled WGS sequence"/>
</dbReference>
<evidence type="ECO:0000256" key="1">
    <source>
        <dbReference type="ARBA" id="ARBA00004496"/>
    </source>
</evidence>
<dbReference type="AlphaFoldDB" id="A0AA37ICG0"/>
<comment type="caution">
    <text evidence="5">The sequence shown here is derived from an EMBL/GenBank/DDBJ whole genome shotgun (WGS) entry which is preliminary data.</text>
</comment>
<feature type="domain" description="CheW-like" evidence="4">
    <location>
        <begin position="78"/>
        <end position="241"/>
    </location>
</feature>
<evidence type="ECO:0000259" key="4">
    <source>
        <dbReference type="PROSITE" id="PS50851"/>
    </source>
</evidence>
<dbReference type="GO" id="GO:0007165">
    <property type="term" value="P:signal transduction"/>
    <property type="evidence" value="ECO:0007669"/>
    <property type="project" value="InterPro"/>
</dbReference>
<evidence type="ECO:0000256" key="2">
    <source>
        <dbReference type="ARBA" id="ARBA00021483"/>
    </source>
</evidence>